<dbReference type="RefSeq" id="WP_038132209.1">
    <property type="nucleotide sequence ID" value="NZ_AUNB01000051.1"/>
</dbReference>
<dbReference type="AlphaFoldDB" id="A0A074JG73"/>
<evidence type="ECO:0000256" key="1">
    <source>
        <dbReference type="ARBA" id="ARBA00023002"/>
    </source>
</evidence>
<dbReference type="GO" id="GO:0005737">
    <property type="term" value="C:cytoplasm"/>
    <property type="evidence" value="ECO:0007669"/>
    <property type="project" value="TreeGrafter"/>
</dbReference>
<dbReference type="EMBL" id="AUNB01000051">
    <property type="protein sequence ID" value="KEO55514.1"/>
    <property type="molecule type" value="Genomic_DNA"/>
</dbReference>
<comment type="caution">
    <text evidence="3">The sequence shown here is derived from an EMBL/GenBank/DDBJ whole genome shotgun (WGS) entry which is preliminary data.</text>
</comment>
<protein>
    <recommendedName>
        <fullName evidence="2">FAD dependent oxidoreductase domain-containing protein</fullName>
    </recommendedName>
</protein>
<evidence type="ECO:0000313" key="4">
    <source>
        <dbReference type="Proteomes" id="UP000027471"/>
    </source>
</evidence>
<evidence type="ECO:0000313" key="3">
    <source>
        <dbReference type="EMBL" id="KEO55514.1"/>
    </source>
</evidence>
<keyword evidence="1" id="KW-0560">Oxidoreductase</keyword>
<dbReference type="Gene3D" id="3.30.9.10">
    <property type="entry name" value="D-Amino Acid Oxidase, subunit A, domain 2"/>
    <property type="match status" value="1"/>
</dbReference>
<evidence type="ECO:0000259" key="2">
    <source>
        <dbReference type="Pfam" id="PF01266"/>
    </source>
</evidence>
<dbReference type="InterPro" id="IPR036188">
    <property type="entry name" value="FAD/NAD-bd_sf"/>
</dbReference>
<sequence>MSAPHIAGRIYEPAAYAANSLEGCYWVQTAPDTASYPHFDGEGTVEFAVIGAGFTGLSAALRLAEAGADVAVLDAHPPGWGASGRNGGFCCIGGAKASSAQIGARYGAAEAAKFHAAERAAIELVSERITTLGLSVDRHSQGELQLAHSPKMFAQMRAEAAKLSATYGTQTDLIAPGDLARMGLNAQGTHGGLRLDLGFALNPRKYALGLAQAVQARGGRIHSDSAVLSIAREGEYHVLTTAHGRLRARHLLMATNGYSSDTVPRWMRSRYLPLQSSVLVTRPLSDDEIAAQGWSSDLMAYDSRNLLHYFRLMPDRRMLFGMRGAVRWTAASHHAHRAATRAHFDAMFPAWRAVETPHFWSGLVCLARDLVPFVGALGQGENAYAAFAYHGNGVAMGSWSGDQMARLAMGQPTDLPNFFQRSPQRFELGPLRRLSLPLALLQYRLKDALS</sequence>
<dbReference type="GO" id="GO:0016491">
    <property type="term" value="F:oxidoreductase activity"/>
    <property type="evidence" value="ECO:0007669"/>
    <property type="project" value="UniProtKB-KW"/>
</dbReference>
<proteinExistence type="predicted"/>
<dbReference type="STRING" id="1353528.DT23_05965"/>
<dbReference type="eggNOG" id="COG0665">
    <property type="taxonomic scope" value="Bacteria"/>
</dbReference>
<dbReference type="SUPFAM" id="SSF51905">
    <property type="entry name" value="FAD/NAD(P)-binding domain"/>
    <property type="match status" value="1"/>
</dbReference>
<dbReference type="Gene3D" id="3.50.50.60">
    <property type="entry name" value="FAD/NAD(P)-binding domain"/>
    <property type="match status" value="1"/>
</dbReference>
<gene>
    <name evidence="3" type="ORF">DT23_05965</name>
</gene>
<dbReference type="Proteomes" id="UP000027471">
    <property type="component" value="Unassembled WGS sequence"/>
</dbReference>
<dbReference type="PANTHER" id="PTHR13847:SF281">
    <property type="entry name" value="FAD DEPENDENT OXIDOREDUCTASE DOMAIN-CONTAINING PROTEIN"/>
    <property type="match status" value="1"/>
</dbReference>
<organism evidence="3 4">
    <name type="scientific">Thioclava indica</name>
    <dbReference type="NCBI Taxonomy" id="1353528"/>
    <lineage>
        <taxon>Bacteria</taxon>
        <taxon>Pseudomonadati</taxon>
        <taxon>Pseudomonadota</taxon>
        <taxon>Alphaproteobacteria</taxon>
        <taxon>Rhodobacterales</taxon>
        <taxon>Paracoccaceae</taxon>
        <taxon>Thioclava</taxon>
    </lineage>
</organism>
<feature type="domain" description="FAD dependent oxidoreductase" evidence="2">
    <location>
        <begin position="47"/>
        <end position="407"/>
    </location>
</feature>
<accession>A0A074JG73</accession>
<dbReference type="Pfam" id="PF01266">
    <property type="entry name" value="DAO"/>
    <property type="match status" value="1"/>
</dbReference>
<reference evidence="3 4" key="1">
    <citation type="journal article" date="2015" name="Antonie Van Leeuwenhoek">
        <title>Thioclava indica sp. nov., isolated from surface seawater of the Indian Ocean.</title>
        <authorList>
            <person name="Liu Y."/>
            <person name="Lai Q."/>
            <person name="Du J."/>
            <person name="Xu H."/>
            <person name="Jiang L."/>
            <person name="Shao Z."/>
        </authorList>
    </citation>
    <scope>NUCLEOTIDE SEQUENCE [LARGE SCALE GENOMIC DNA]</scope>
    <source>
        <strain evidence="3 4">DT23-4</strain>
    </source>
</reference>
<keyword evidence="4" id="KW-1185">Reference proteome</keyword>
<name>A0A074JG73_9RHOB</name>
<dbReference type="OrthoDB" id="9806601at2"/>
<dbReference type="InterPro" id="IPR006076">
    <property type="entry name" value="FAD-dep_OxRdtase"/>
</dbReference>
<dbReference type="PANTHER" id="PTHR13847">
    <property type="entry name" value="SARCOSINE DEHYDROGENASE-RELATED"/>
    <property type="match status" value="1"/>
</dbReference>